<dbReference type="Pfam" id="PF16042">
    <property type="entry name" value="DUF4794"/>
    <property type="match status" value="1"/>
</dbReference>
<organism evidence="4 5">
    <name type="scientific">Drosophila rubida</name>
    <dbReference type="NCBI Taxonomy" id="30044"/>
    <lineage>
        <taxon>Eukaryota</taxon>
        <taxon>Metazoa</taxon>
        <taxon>Ecdysozoa</taxon>
        <taxon>Arthropoda</taxon>
        <taxon>Hexapoda</taxon>
        <taxon>Insecta</taxon>
        <taxon>Pterygota</taxon>
        <taxon>Neoptera</taxon>
        <taxon>Endopterygota</taxon>
        <taxon>Diptera</taxon>
        <taxon>Brachycera</taxon>
        <taxon>Muscomorpha</taxon>
        <taxon>Ephydroidea</taxon>
        <taxon>Drosophilidae</taxon>
        <taxon>Drosophila</taxon>
    </lineage>
</organism>
<evidence type="ECO:0000256" key="2">
    <source>
        <dbReference type="SAM" id="SignalP"/>
    </source>
</evidence>
<feature type="region of interest" description="Disordered" evidence="1">
    <location>
        <begin position="63"/>
        <end position="117"/>
    </location>
</feature>
<evidence type="ECO:0000259" key="3">
    <source>
        <dbReference type="Pfam" id="PF16042"/>
    </source>
</evidence>
<gene>
    <name evidence="4" type="ORF">KR093_011078</name>
</gene>
<feature type="compositionally biased region" description="Polar residues" evidence="1">
    <location>
        <begin position="64"/>
        <end position="105"/>
    </location>
</feature>
<protein>
    <recommendedName>
        <fullName evidence="3">DUF4794 domain-containing protein</fullName>
    </recommendedName>
</protein>
<feature type="domain" description="DUF4794" evidence="3">
    <location>
        <begin position="22"/>
        <end position="112"/>
    </location>
</feature>
<reference evidence="4" key="1">
    <citation type="journal article" date="2021" name="Mol. Ecol. Resour.">
        <title>Phylogenomic analyses of the genus Drosophila reveals genomic signals of climate adaptation.</title>
        <authorList>
            <person name="Li F."/>
            <person name="Rane R.V."/>
            <person name="Luria V."/>
            <person name="Xiong Z."/>
            <person name="Chen J."/>
            <person name="Li Z."/>
            <person name="Catullo R.A."/>
            <person name="Griffin P.C."/>
            <person name="Schiffer M."/>
            <person name="Pearce S."/>
            <person name="Lee S.F."/>
            <person name="McElroy K."/>
            <person name="Stocker A."/>
            <person name="Shirriffs J."/>
            <person name="Cockerell F."/>
            <person name="Coppin C."/>
            <person name="Sgro C.M."/>
            <person name="Karger A."/>
            <person name="Cain J.W."/>
            <person name="Weber J.A."/>
            <person name="Santpere G."/>
            <person name="Kirschner M.W."/>
            <person name="Hoffmann A.A."/>
            <person name="Oakeshott J.G."/>
            <person name="Zhang G."/>
        </authorList>
    </citation>
    <scope>NUCLEOTIDE SEQUENCE</scope>
    <source>
        <strain evidence="4">BGI-SZ-2011g</strain>
    </source>
</reference>
<name>A0AAD4PMJ3_9MUSC</name>
<feature type="non-terminal residue" evidence="4">
    <location>
        <position position="198"/>
    </location>
</feature>
<feature type="chain" id="PRO_5042217497" description="DUF4794 domain-containing protein" evidence="2">
    <location>
        <begin position="18"/>
        <end position="198"/>
    </location>
</feature>
<feature type="non-terminal residue" evidence="4">
    <location>
        <position position="1"/>
    </location>
</feature>
<comment type="caution">
    <text evidence="4">The sequence shown here is derived from an EMBL/GenBank/DDBJ whole genome shotgun (WGS) entry which is preliminary data.</text>
</comment>
<proteinExistence type="predicted"/>
<dbReference type="EMBL" id="JAJJHW010002585">
    <property type="protein sequence ID" value="KAH8372338.1"/>
    <property type="molecule type" value="Genomic_DNA"/>
</dbReference>
<keyword evidence="5" id="KW-1185">Reference proteome</keyword>
<evidence type="ECO:0000313" key="5">
    <source>
        <dbReference type="Proteomes" id="UP001200034"/>
    </source>
</evidence>
<feature type="signal peptide" evidence="2">
    <location>
        <begin position="1"/>
        <end position="17"/>
    </location>
</feature>
<keyword evidence="2" id="KW-0732">Signal</keyword>
<sequence>IFPQFVLLIVAVVVVAGEPPKRAPYAAAGWRPQVPFNLPSEFQPPAGYRVEITKQRVEHAGTFNAPQLNSQYLPPQFDVPQQETEQQSLPSASQPNAVGSDQQRPADQYGPPSDGSFRIVYPEEEEDAASLKQPQASNIKEGRYYVISPDNKLQRVIYRTEEAQGDEFTAQLKYSAVGDLQDSVYKYNSQGQLERVLK</sequence>
<evidence type="ECO:0000313" key="4">
    <source>
        <dbReference type="EMBL" id="KAH8372338.1"/>
    </source>
</evidence>
<dbReference type="AlphaFoldDB" id="A0AAD4PMJ3"/>
<evidence type="ECO:0000256" key="1">
    <source>
        <dbReference type="SAM" id="MobiDB-lite"/>
    </source>
</evidence>
<dbReference type="InterPro" id="IPR032011">
    <property type="entry name" value="DUF4794"/>
</dbReference>
<dbReference type="Proteomes" id="UP001200034">
    <property type="component" value="Unassembled WGS sequence"/>
</dbReference>
<accession>A0AAD4PMJ3</accession>